<dbReference type="EMBL" id="BGPR01017848">
    <property type="protein sequence ID" value="GBN77448.1"/>
    <property type="molecule type" value="Genomic_DNA"/>
</dbReference>
<evidence type="ECO:0000256" key="1">
    <source>
        <dbReference type="SAM" id="MobiDB-lite"/>
    </source>
</evidence>
<feature type="region of interest" description="Disordered" evidence="1">
    <location>
        <begin position="92"/>
        <end position="123"/>
    </location>
</feature>
<evidence type="ECO:0000313" key="2">
    <source>
        <dbReference type="EMBL" id="GBN77448.1"/>
    </source>
</evidence>
<dbReference type="Proteomes" id="UP000499080">
    <property type="component" value="Unassembled WGS sequence"/>
</dbReference>
<evidence type="ECO:0000313" key="3">
    <source>
        <dbReference type="Proteomes" id="UP000499080"/>
    </source>
</evidence>
<keyword evidence="3" id="KW-1185">Reference proteome</keyword>
<organism evidence="2 3">
    <name type="scientific">Araneus ventricosus</name>
    <name type="common">Orbweaver spider</name>
    <name type="synonym">Epeira ventricosa</name>
    <dbReference type="NCBI Taxonomy" id="182803"/>
    <lineage>
        <taxon>Eukaryota</taxon>
        <taxon>Metazoa</taxon>
        <taxon>Ecdysozoa</taxon>
        <taxon>Arthropoda</taxon>
        <taxon>Chelicerata</taxon>
        <taxon>Arachnida</taxon>
        <taxon>Araneae</taxon>
        <taxon>Araneomorphae</taxon>
        <taxon>Entelegynae</taxon>
        <taxon>Araneoidea</taxon>
        <taxon>Araneidae</taxon>
        <taxon>Araneus</taxon>
    </lineage>
</organism>
<protein>
    <recommendedName>
        <fullName evidence="4">Spaetzle domain-containing protein</fullName>
    </recommendedName>
</protein>
<proteinExistence type="predicted"/>
<evidence type="ECO:0008006" key="4">
    <source>
        <dbReference type="Google" id="ProtNLM"/>
    </source>
</evidence>
<dbReference type="OrthoDB" id="6496945at2759"/>
<comment type="caution">
    <text evidence="2">The sequence shown here is derived from an EMBL/GenBank/DDBJ whole genome shotgun (WGS) entry which is preliminary data.</text>
</comment>
<sequence length="188" mass="21086">MNNTDTWFSSTFDFFQLKLSGFELNFYKLFLGRRLEMNGIMTRDKCYNFFTMQNLLCFSLVFMSAALSARGGVPDSLKSYFFPAGAPAVANSGYPNSQHNDQDPDAASASGSGEERMSRLQSSIDEARRSYNAGDFSRYMTAKPVRKAQCYVEFQVTQRQPGRCIRLGGQTPACQTSDYVSINFSECS</sequence>
<accession>A0A4Y2RP43</accession>
<dbReference type="AlphaFoldDB" id="A0A4Y2RP43"/>
<gene>
    <name evidence="2" type="ORF">AVEN_87213_1</name>
</gene>
<name>A0A4Y2RP43_ARAVE</name>
<reference evidence="2 3" key="1">
    <citation type="journal article" date="2019" name="Sci. Rep.">
        <title>Orb-weaving spider Araneus ventricosus genome elucidates the spidroin gene catalogue.</title>
        <authorList>
            <person name="Kono N."/>
            <person name="Nakamura H."/>
            <person name="Ohtoshi R."/>
            <person name="Moran D.A.P."/>
            <person name="Shinohara A."/>
            <person name="Yoshida Y."/>
            <person name="Fujiwara M."/>
            <person name="Mori M."/>
            <person name="Tomita M."/>
            <person name="Arakawa K."/>
        </authorList>
    </citation>
    <scope>NUCLEOTIDE SEQUENCE [LARGE SCALE GENOMIC DNA]</scope>
</reference>